<evidence type="ECO:0000259" key="2">
    <source>
        <dbReference type="Pfam" id="PF03109"/>
    </source>
</evidence>
<feature type="domain" description="ABC1 atypical kinase-like" evidence="2">
    <location>
        <begin position="99"/>
        <end position="341"/>
    </location>
</feature>
<dbReference type="PANTHER" id="PTHR10566">
    <property type="entry name" value="CHAPERONE-ACTIVITY OF BC1 COMPLEX CABC1 -RELATED"/>
    <property type="match status" value="1"/>
</dbReference>
<reference evidence="4" key="1">
    <citation type="submission" date="2017-03" db="EMBL/GenBank/DDBJ databases">
        <authorList>
            <person name="Monnet C."/>
        </authorList>
    </citation>
    <scope>NUCLEOTIDE SEQUENCE [LARGE SCALE GENOMIC DNA]</scope>
    <source>
        <strain evidence="4">CIP 102111</strain>
    </source>
</reference>
<dbReference type="EMBL" id="FXZC01000004">
    <property type="protein sequence ID" value="SMX86128.1"/>
    <property type="molecule type" value="Genomic_DNA"/>
</dbReference>
<dbReference type="SUPFAM" id="SSF56112">
    <property type="entry name" value="Protein kinase-like (PK-like)"/>
    <property type="match status" value="1"/>
</dbReference>
<evidence type="ECO:0000313" key="4">
    <source>
        <dbReference type="Proteomes" id="UP000234333"/>
    </source>
</evidence>
<comment type="similarity">
    <text evidence="1">Belongs to the protein kinase superfamily. ADCK protein kinase family.</text>
</comment>
<dbReference type="PANTHER" id="PTHR10566:SF113">
    <property type="entry name" value="PROTEIN ACTIVITY OF BC1 COMPLEX KINASE 7, CHLOROPLASTIC"/>
    <property type="match status" value="1"/>
</dbReference>
<evidence type="ECO:0000313" key="3">
    <source>
        <dbReference type="EMBL" id="SMX86128.1"/>
    </source>
</evidence>
<evidence type="ECO:0000256" key="1">
    <source>
        <dbReference type="ARBA" id="ARBA00009670"/>
    </source>
</evidence>
<protein>
    <submittedName>
        <fullName evidence="3">Ubiquinone biosynthesis protein</fullName>
    </submittedName>
</protein>
<dbReference type="Pfam" id="PF03109">
    <property type="entry name" value="ABC1"/>
    <property type="match status" value="1"/>
</dbReference>
<name>A0A2H1JFN7_9MICO</name>
<dbReference type="InterPro" id="IPR050154">
    <property type="entry name" value="UbiB_kinase"/>
</dbReference>
<accession>A0A2H1JFN7</accession>
<proteinExistence type="inferred from homology"/>
<dbReference type="InterPro" id="IPR004147">
    <property type="entry name" value="ABC1_dom"/>
</dbReference>
<keyword evidence="3" id="KW-0830">Ubiquinone</keyword>
<gene>
    <name evidence="3" type="ORF">BC102111_02190</name>
</gene>
<dbReference type="AlphaFoldDB" id="A0A2H1JFN7"/>
<organism evidence="3 4">
    <name type="scientific">Brevibacterium casei CIP 102111</name>
    <dbReference type="NCBI Taxonomy" id="1255625"/>
    <lineage>
        <taxon>Bacteria</taxon>
        <taxon>Bacillati</taxon>
        <taxon>Actinomycetota</taxon>
        <taxon>Actinomycetes</taxon>
        <taxon>Micrococcales</taxon>
        <taxon>Brevibacteriaceae</taxon>
        <taxon>Brevibacterium</taxon>
    </lineage>
</organism>
<dbReference type="Proteomes" id="UP000234333">
    <property type="component" value="Unassembled WGS sequence"/>
</dbReference>
<dbReference type="RefSeq" id="WP_101624338.1">
    <property type="nucleotide sequence ID" value="NZ_FXZC01000004.1"/>
</dbReference>
<sequence length="566" mass="61512">MASPHPTMFGGDAARAREILEVLARYGIAEQSARKLAAADGDTSLATKLADPDLVELDAGARLTAAFTELGTTWIKLGQSLSMRADLVGTDIAEALAGLQAEVPADPPGKARERVEADLGAPVTELFASFDDEPFASGSVAQAHHAVLKDGTPAVVKVLHFGAEEKVRGDLDLMRKVARFAESADPDLARFHPVKAVEQFAEMMTQAVDLRNELGAMQRFTQELSEFDWLLVPKPFPELSAAGVLTMEQMAGSSLRTAADVTASGWTVNDLTQHVTNAWMTMIFDHGLYHADPHPGNFLVSDSEHVVLLDYGDVGYLAGPRRNDVIRLLTAVVGRDVSGLTDVIIVVCKAPASTDVKDLEMAIDKWMAQYLPEDTASADIDLSAAMNACMQLLHEKELSFPSDLAMLVRVMSRLEGFGIQIGSTVTMEEYLGPYLREHAKKENSPQKLFERFVRSTSNWTRMANNLPRDLEILVQQLRNGDTRFEINLRDPDELTDKLVDGLMASSSLLAASQLLANRTGPTIKGVSIAGLAAAGLAAVTWRNLSVRRTSHVTVTEEVLKLAKRAR</sequence>
<dbReference type="InterPro" id="IPR011009">
    <property type="entry name" value="Kinase-like_dom_sf"/>
</dbReference>
<dbReference type="GeneID" id="99774803"/>
<dbReference type="CDD" id="cd05121">
    <property type="entry name" value="ABC1_ADCK3-like"/>
    <property type="match status" value="1"/>
</dbReference>